<feature type="disulfide bond" evidence="11">
    <location>
        <begin position="559"/>
        <end position="563"/>
    </location>
</feature>
<keyword evidence="6 9" id="KW-0378">Hydrolase</keyword>
<dbReference type="InterPro" id="IPR029052">
    <property type="entry name" value="Metallo-depent_PP-like"/>
</dbReference>
<evidence type="ECO:0000256" key="1">
    <source>
        <dbReference type="ARBA" id="ARBA00004613"/>
    </source>
</evidence>
<evidence type="ECO:0000259" key="13">
    <source>
        <dbReference type="Pfam" id="PF00149"/>
    </source>
</evidence>
<dbReference type="AlphaFoldDB" id="A0AAN6SAK3"/>
<dbReference type="PANTHER" id="PTHR10340">
    <property type="entry name" value="SPHINGOMYELIN PHOSPHODIESTERASE"/>
    <property type="match status" value="1"/>
</dbReference>
<comment type="similarity">
    <text evidence="2 9">Belongs to the acid sphingomyelinase family.</text>
</comment>
<feature type="binding site" evidence="10">
    <location>
        <position position="284"/>
    </location>
    <ligand>
        <name>Zn(2+)</name>
        <dbReference type="ChEBI" id="CHEBI:29105"/>
        <label>2</label>
    </ligand>
</feature>
<keyword evidence="9" id="KW-0326">Glycosidase</keyword>
<dbReference type="PIRSF" id="PIRSF000948">
    <property type="entry name" value="Sphingomy_PDE"/>
    <property type="match status" value="1"/>
</dbReference>
<comment type="caution">
    <text evidence="15">The sequence shown here is derived from an EMBL/GenBank/DDBJ whole genome shotgun (WGS) entry which is preliminary data.</text>
</comment>
<feature type="disulfide bond" evidence="11">
    <location>
        <begin position="89"/>
        <end position="100"/>
    </location>
</feature>
<feature type="disulfide bond" evidence="11">
    <location>
        <begin position="60"/>
        <end position="136"/>
    </location>
</feature>
<feature type="chain" id="PRO_5042832824" description="Sphingomyelin phosphodiesterase" evidence="12">
    <location>
        <begin position="23"/>
        <end position="652"/>
    </location>
</feature>
<feature type="signal peptide" evidence="12">
    <location>
        <begin position="1"/>
        <end position="22"/>
    </location>
</feature>
<feature type="disulfide bond" evidence="11">
    <location>
        <begin position="194"/>
        <end position="218"/>
    </location>
</feature>
<keyword evidence="8" id="KW-0325">Glycoprotein</keyword>
<gene>
    <name evidence="15" type="ORF">QBC46DRAFT_248604</name>
</gene>
<keyword evidence="5 12" id="KW-0732">Signal</keyword>
<dbReference type="InterPro" id="IPR004843">
    <property type="entry name" value="Calcineurin-like_PHP"/>
</dbReference>
<feature type="binding site" evidence="10">
    <location>
        <position position="247"/>
    </location>
    <ligand>
        <name>Zn(2+)</name>
        <dbReference type="ChEBI" id="CHEBI:29105"/>
        <label>1</label>
    </ligand>
</feature>
<evidence type="ECO:0000313" key="16">
    <source>
        <dbReference type="Proteomes" id="UP001303473"/>
    </source>
</evidence>
<dbReference type="Proteomes" id="UP001303473">
    <property type="component" value="Unassembled WGS sequence"/>
</dbReference>
<evidence type="ECO:0000256" key="6">
    <source>
        <dbReference type="ARBA" id="ARBA00022801"/>
    </source>
</evidence>
<reference evidence="16" key="1">
    <citation type="journal article" date="2023" name="Mol. Phylogenet. Evol.">
        <title>Genome-scale phylogeny and comparative genomics of the fungal order Sordariales.</title>
        <authorList>
            <person name="Hensen N."/>
            <person name="Bonometti L."/>
            <person name="Westerberg I."/>
            <person name="Brannstrom I.O."/>
            <person name="Guillou S."/>
            <person name="Cros-Aarteil S."/>
            <person name="Calhoun S."/>
            <person name="Haridas S."/>
            <person name="Kuo A."/>
            <person name="Mondo S."/>
            <person name="Pangilinan J."/>
            <person name="Riley R."/>
            <person name="LaButti K."/>
            <person name="Andreopoulos B."/>
            <person name="Lipzen A."/>
            <person name="Chen C."/>
            <person name="Yan M."/>
            <person name="Daum C."/>
            <person name="Ng V."/>
            <person name="Clum A."/>
            <person name="Steindorff A."/>
            <person name="Ohm R.A."/>
            <person name="Martin F."/>
            <person name="Silar P."/>
            <person name="Natvig D.O."/>
            <person name="Lalanne C."/>
            <person name="Gautier V."/>
            <person name="Ament-Velasquez S.L."/>
            <person name="Kruys A."/>
            <person name="Hutchinson M.I."/>
            <person name="Powell A.J."/>
            <person name="Barry K."/>
            <person name="Miller A.N."/>
            <person name="Grigoriev I.V."/>
            <person name="Debuchy R."/>
            <person name="Gladieux P."/>
            <person name="Hiltunen Thoren M."/>
            <person name="Johannesson H."/>
        </authorList>
    </citation>
    <scope>NUCLEOTIDE SEQUENCE [LARGE SCALE GENOMIC DNA]</scope>
    <source>
        <strain evidence="16">CBS 340.73</strain>
    </source>
</reference>
<evidence type="ECO:0000313" key="15">
    <source>
        <dbReference type="EMBL" id="KAK3945921.1"/>
    </source>
</evidence>
<evidence type="ECO:0000259" key="14">
    <source>
        <dbReference type="Pfam" id="PF19272"/>
    </source>
</evidence>
<keyword evidence="4 10" id="KW-0479">Metal-binding</keyword>
<evidence type="ECO:0000256" key="5">
    <source>
        <dbReference type="ARBA" id="ARBA00022729"/>
    </source>
</evidence>
<dbReference type="GO" id="GO:0016020">
    <property type="term" value="C:membrane"/>
    <property type="evidence" value="ECO:0007669"/>
    <property type="project" value="GOC"/>
</dbReference>
<feature type="binding site" evidence="10">
    <location>
        <position position="394"/>
    </location>
    <ligand>
        <name>Zn(2+)</name>
        <dbReference type="ChEBI" id="CHEBI:29105"/>
        <label>2</label>
    </ligand>
</feature>
<feature type="binding site" evidence="10">
    <location>
        <position position="430"/>
    </location>
    <ligand>
        <name>Zn(2+)</name>
        <dbReference type="ChEBI" id="CHEBI:29105"/>
        <label>1</label>
    </ligand>
</feature>
<dbReference type="GO" id="GO:0016798">
    <property type="term" value="F:hydrolase activity, acting on glycosyl bonds"/>
    <property type="evidence" value="ECO:0007669"/>
    <property type="project" value="UniProtKB-KW"/>
</dbReference>
<dbReference type="GO" id="GO:0004767">
    <property type="term" value="F:sphingomyelin phosphodiesterase activity"/>
    <property type="evidence" value="ECO:0007669"/>
    <property type="project" value="UniProtKB-UniRule"/>
</dbReference>
<feature type="domain" description="Calcineurin-like phosphoesterase" evidence="13">
    <location>
        <begin position="166"/>
        <end position="431"/>
    </location>
</feature>
<dbReference type="GO" id="GO:0006685">
    <property type="term" value="P:sphingomyelin catabolic process"/>
    <property type="evidence" value="ECO:0007669"/>
    <property type="project" value="UniProtKB-UniRule"/>
</dbReference>
<evidence type="ECO:0000256" key="9">
    <source>
        <dbReference type="PIRNR" id="PIRNR000948"/>
    </source>
</evidence>
<evidence type="ECO:0000256" key="3">
    <source>
        <dbReference type="ARBA" id="ARBA00022525"/>
    </source>
</evidence>
<feature type="binding site" evidence="10">
    <location>
        <position position="247"/>
    </location>
    <ligand>
        <name>Zn(2+)</name>
        <dbReference type="ChEBI" id="CHEBI:29105"/>
        <label>2</label>
    </ligand>
</feature>
<dbReference type="GO" id="GO:0046872">
    <property type="term" value="F:metal ion binding"/>
    <property type="evidence" value="ECO:0007669"/>
    <property type="project" value="UniProtKB-KW"/>
</dbReference>
<evidence type="ECO:0000256" key="4">
    <source>
        <dbReference type="ARBA" id="ARBA00022723"/>
    </source>
</evidence>
<dbReference type="Gene3D" id="3.60.21.10">
    <property type="match status" value="1"/>
</dbReference>
<organism evidence="15 16">
    <name type="scientific">Diplogelasinospora grovesii</name>
    <dbReference type="NCBI Taxonomy" id="303347"/>
    <lineage>
        <taxon>Eukaryota</taxon>
        <taxon>Fungi</taxon>
        <taxon>Dikarya</taxon>
        <taxon>Ascomycota</taxon>
        <taxon>Pezizomycotina</taxon>
        <taxon>Sordariomycetes</taxon>
        <taxon>Sordariomycetidae</taxon>
        <taxon>Sordariales</taxon>
        <taxon>Diplogelasinosporaceae</taxon>
        <taxon>Diplogelasinospora</taxon>
    </lineage>
</organism>
<dbReference type="SUPFAM" id="SSF56300">
    <property type="entry name" value="Metallo-dependent phosphatases"/>
    <property type="match status" value="1"/>
</dbReference>
<evidence type="ECO:0000256" key="2">
    <source>
        <dbReference type="ARBA" id="ARBA00008234"/>
    </source>
</evidence>
<comment type="function">
    <text evidence="9">Converts sphingomyelin to ceramide.</text>
</comment>
<feature type="domain" description="Sphingomyelin phosphodiesterase C-terminal" evidence="14">
    <location>
        <begin position="455"/>
        <end position="572"/>
    </location>
</feature>
<evidence type="ECO:0000256" key="10">
    <source>
        <dbReference type="PIRSR" id="PIRSR000948-1"/>
    </source>
</evidence>
<keyword evidence="7 10" id="KW-0862">Zinc</keyword>
<dbReference type="EMBL" id="MU853753">
    <property type="protein sequence ID" value="KAK3945921.1"/>
    <property type="molecule type" value="Genomic_DNA"/>
</dbReference>
<feature type="binding site" evidence="10">
    <location>
        <position position="428"/>
    </location>
    <ligand>
        <name>Zn(2+)</name>
        <dbReference type="ChEBI" id="CHEBI:29105"/>
        <label>2</label>
    </ligand>
</feature>
<keyword evidence="11" id="KW-1015">Disulfide bond</keyword>
<comment type="subcellular location">
    <subcellularLocation>
        <location evidence="1">Secreted</location>
    </subcellularLocation>
</comment>
<dbReference type="CDD" id="cd00842">
    <property type="entry name" value="MPP_ASMase"/>
    <property type="match status" value="1"/>
</dbReference>
<keyword evidence="3" id="KW-0964">Secreted</keyword>
<dbReference type="GO" id="GO:0005576">
    <property type="term" value="C:extracellular region"/>
    <property type="evidence" value="ECO:0007669"/>
    <property type="project" value="UniProtKB-SubCell"/>
</dbReference>
<feature type="disulfide bond" evidence="11">
    <location>
        <begin position="188"/>
        <end position="193"/>
    </location>
</feature>
<dbReference type="InterPro" id="IPR041805">
    <property type="entry name" value="ASMase/PPN1_MPP"/>
</dbReference>
<dbReference type="InterPro" id="IPR011160">
    <property type="entry name" value="Sphingomy_PDE"/>
</dbReference>
<keyword evidence="16" id="KW-1185">Reference proteome</keyword>
<comment type="cofactor">
    <cofactor evidence="10">
        <name>Zn(2+)</name>
        <dbReference type="ChEBI" id="CHEBI:29105"/>
    </cofactor>
    <text evidence="10">Binds 2 Zn(2+) ions per subunit.</text>
</comment>
<dbReference type="InterPro" id="IPR045473">
    <property type="entry name" value="ASM_C"/>
</dbReference>
<dbReference type="Pfam" id="PF19272">
    <property type="entry name" value="ASMase_C"/>
    <property type="match status" value="1"/>
</dbReference>
<evidence type="ECO:0000256" key="11">
    <source>
        <dbReference type="PIRSR" id="PIRSR000948-2"/>
    </source>
</evidence>
<accession>A0AAN6SAK3</accession>
<proteinExistence type="inferred from homology"/>
<name>A0AAN6SAK3_9PEZI</name>
<evidence type="ECO:0000256" key="8">
    <source>
        <dbReference type="ARBA" id="ARBA00023180"/>
    </source>
</evidence>
<evidence type="ECO:0000256" key="7">
    <source>
        <dbReference type="ARBA" id="ARBA00022833"/>
    </source>
</evidence>
<feature type="binding site" evidence="10">
    <location>
        <position position="175"/>
    </location>
    <ligand>
        <name>Zn(2+)</name>
        <dbReference type="ChEBI" id="CHEBI:29105"/>
        <label>1</label>
    </ligand>
</feature>
<dbReference type="PANTHER" id="PTHR10340:SF34">
    <property type="entry name" value="SPHINGOMYELIN PHOSPHODIESTERASE"/>
    <property type="match status" value="1"/>
</dbReference>
<dbReference type="Pfam" id="PF00149">
    <property type="entry name" value="Metallophos"/>
    <property type="match status" value="1"/>
</dbReference>
<evidence type="ECO:0000256" key="12">
    <source>
        <dbReference type="SAM" id="SignalP"/>
    </source>
</evidence>
<feature type="binding site" evidence="10">
    <location>
        <position position="173"/>
    </location>
    <ligand>
        <name>Zn(2+)</name>
        <dbReference type="ChEBI" id="CHEBI:29105"/>
        <label>1</label>
    </ligand>
</feature>
<sequence length="652" mass="70698">MRFSSVLGALGAFASLPLLSAALTVGDVTRQSITAFAQKEVAKRSLLSDVLTDIEHLTECASCEALLVVLKVLAHVGNDAFVGVVVDVCKALGVEDDDVCAGAIGLEGPILAHDLRQMTVGTKTSTLFCLTVFGLCEWPDIDTAGAPALSAKPETTRPQSSGKPPLKVVHISDIHVDLNYTVGASWNCTKNICCRSYTVADEPGNNVTPAGKYGNVHCDTPVTLEESMYAAIEALVPDKSFTIFTGDVVEGAVWMVTDTEVSNDLDDAYTRMETIGKVYAVTGNHDACPVNSFPPALVSTTISTQFAYDIMSSDWETWIGETAAAEVASNYGSYSVVDSSGLGIISLNTNFWYKQNFWMYEKTWENDPSGMFAWLVSQLEVAEKAGQRVWILGHMPMGASDAFRDASYYFDRIIQRFDATIAAVFYGHTHKDEFEIAYSDYTKQDFTTATMMSYIAPALTPTSGNPTFRVYDVDPVTFGVLDMTVYYTDITSETYQTNPTWEVLYSVKDAYGKLLGVTDAAAELTPAFWHNVTVLFESNDTVFQEYVARKSRDYSTSPCTGTCKTDEICQLRAAQAQYNCVSITPGFHVKRDITTGALTAGECDGSQAVPILSSMADVAGVKALEQALANVLGSSILNVEVPSNYTVNGTVF</sequence>
<protein>
    <recommendedName>
        <fullName evidence="9">Sphingomyelin phosphodiesterase</fullName>
    </recommendedName>
</protein>